<gene>
    <name evidence="1" type="ORF">MYCFIDRAFT_172553</name>
</gene>
<dbReference type="RefSeq" id="XP_007923994.1">
    <property type="nucleotide sequence ID" value="XM_007925803.1"/>
</dbReference>
<dbReference type="EMBL" id="KB446556">
    <property type="protein sequence ID" value="EME86863.1"/>
    <property type="molecule type" value="Genomic_DNA"/>
</dbReference>
<organism evidence="1 2">
    <name type="scientific">Pseudocercospora fijiensis (strain CIRAD86)</name>
    <name type="common">Black leaf streak disease fungus</name>
    <name type="synonym">Mycosphaerella fijiensis</name>
    <dbReference type="NCBI Taxonomy" id="383855"/>
    <lineage>
        <taxon>Eukaryota</taxon>
        <taxon>Fungi</taxon>
        <taxon>Dikarya</taxon>
        <taxon>Ascomycota</taxon>
        <taxon>Pezizomycotina</taxon>
        <taxon>Dothideomycetes</taxon>
        <taxon>Dothideomycetidae</taxon>
        <taxon>Mycosphaerellales</taxon>
        <taxon>Mycosphaerellaceae</taxon>
        <taxon>Pseudocercospora</taxon>
    </lineage>
</organism>
<dbReference type="Proteomes" id="UP000016932">
    <property type="component" value="Unassembled WGS sequence"/>
</dbReference>
<keyword evidence="2" id="KW-1185">Reference proteome</keyword>
<protein>
    <submittedName>
        <fullName evidence="1">Uncharacterized protein</fullName>
    </submittedName>
</protein>
<dbReference type="HOGENOM" id="CLU_2639124_0_0_1"/>
<evidence type="ECO:0000313" key="2">
    <source>
        <dbReference type="Proteomes" id="UP000016932"/>
    </source>
</evidence>
<evidence type="ECO:0000313" key="1">
    <source>
        <dbReference type="EMBL" id="EME86863.1"/>
    </source>
</evidence>
<dbReference type="KEGG" id="pfj:MYCFIDRAFT_172553"/>
<dbReference type="AlphaFoldDB" id="M3BCH4"/>
<name>M3BCH4_PSEFD</name>
<dbReference type="GeneID" id="19332811"/>
<reference evidence="1 2" key="1">
    <citation type="journal article" date="2012" name="PLoS Pathog.">
        <title>Diverse lifestyles and strategies of plant pathogenesis encoded in the genomes of eighteen Dothideomycetes fungi.</title>
        <authorList>
            <person name="Ohm R.A."/>
            <person name="Feau N."/>
            <person name="Henrissat B."/>
            <person name="Schoch C.L."/>
            <person name="Horwitz B.A."/>
            <person name="Barry K.W."/>
            <person name="Condon B.J."/>
            <person name="Copeland A.C."/>
            <person name="Dhillon B."/>
            <person name="Glaser F."/>
            <person name="Hesse C.N."/>
            <person name="Kosti I."/>
            <person name="LaButti K."/>
            <person name="Lindquist E.A."/>
            <person name="Lucas S."/>
            <person name="Salamov A.A."/>
            <person name="Bradshaw R.E."/>
            <person name="Ciuffetti L."/>
            <person name="Hamelin R.C."/>
            <person name="Kema G.H.J."/>
            <person name="Lawrence C."/>
            <person name="Scott J.A."/>
            <person name="Spatafora J.W."/>
            <person name="Turgeon B.G."/>
            <person name="de Wit P.J.G.M."/>
            <person name="Zhong S."/>
            <person name="Goodwin S.B."/>
            <person name="Grigoriev I.V."/>
        </authorList>
    </citation>
    <scope>NUCLEOTIDE SEQUENCE [LARGE SCALE GENOMIC DNA]</scope>
    <source>
        <strain evidence="1 2">CIRAD86</strain>
    </source>
</reference>
<dbReference type="VEuPathDB" id="FungiDB:MYCFIDRAFT_172553"/>
<sequence length="77" mass="8674">MCCAGLRIDHMLSEVLGHPQPQLGIMGIMGNRRRRTLGRGAVQCSAAHDDDYNQSEYSFTVECRETLRHSTDVHTRS</sequence>
<proteinExistence type="predicted"/>
<accession>M3BCH4</accession>